<feature type="transmembrane region" description="Helical" evidence="1">
    <location>
        <begin position="108"/>
        <end position="127"/>
    </location>
</feature>
<organism evidence="2 3">
    <name type="scientific">Phototrophicus methaneseepsis</name>
    <dbReference type="NCBI Taxonomy" id="2710758"/>
    <lineage>
        <taxon>Bacteria</taxon>
        <taxon>Bacillati</taxon>
        <taxon>Chloroflexota</taxon>
        <taxon>Candidatus Thermofontia</taxon>
        <taxon>Phototrophicales</taxon>
        <taxon>Phototrophicaceae</taxon>
        <taxon>Phototrophicus</taxon>
    </lineage>
</organism>
<dbReference type="Proteomes" id="UP000594468">
    <property type="component" value="Chromosome"/>
</dbReference>
<feature type="transmembrane region" description="Helical" evidence="1">
    <location>
        <begin position="77"/>
        <end position="102"/>
    </location>
</feature>
<reference evidence="2 3" key="1">
    <citation type="submission" date="2020-02" db="EMBL/GenBank/DDBJ databases">
        <authorList>
            <person name="Zheng R.K."/>
            <person name="Sun C.M."/>
        </authorList>
    </citation>
    <scope>NUCLEOTIDE SEQUENCE [LARGE SCALE GENOMIC DNA]</scope>
    <source>
        <strain evidence="3">rifampicinis</strain>
    </source>
</reference>
<name>A0A7S8IF74_9CHLR</name>
<gene>
    <name evidence="2" type="ORF">G4Y79_02635</name>
</gene>
<evidence type="ECO:0000313" key="2">
    <source>
        <dbReference type="EMBL" id="QPC83292.1"/>
    </source>
</evidence>
<evidence type="ECO:0000313" key="3">
    <source>
        <dbReference type="Proteomes" id="UP000594468"/>
    </source>
</evidence>
<proteinExistence type="predicted"/>
<sequence length="207" mass="23673">MARRLKRIFALFAIVGLLLAGGLGGAHLLTGDALWGSNVFAIFPIAFLIASIMNWVGFRLLIPSRFHNMMNGRFAEILAHLAISTVFMIVPFLVLILGYMFIGLWPTISTMPIVFVLISVLILGFFFDQLGFRVSFQQDEEDTHAKKPKRISRIDDLFASLSDAEIRELRQRLVDNSLHEDEVIREEFISEDERYAEKSKRRLQAER</sequence>
<evidence type="ECO:0000256" key="1">
    <source>
        <dbReference type="SAM" id="Phobius"/>
    </source>
</evidence>
<keyword evidence="1" id="KW-0472">Membrane</keyword>
<dbReference type="RefSeq" id="WP_195171359.1">
    <property type="nucleotide sequence ID" value="NZ_CP062983.1"/>
</dbReference>
<feature type="transmembrane region" description="Helical" evidence="1">
    <location>
        <begin position="34"/>
        <end position="56"/>
    </location>
</feature>
<keyword evidence="1" id="KW-1133">Transmembrane helix</keyword>
<keyword evidence="1" id="KW-0812">Transmembrane</keyword>
<keyword evidence="3" id="KW-1185">Reference proteome</keyword>
<accession>A0A7S8IF74</accession>
<dbReference type="EMBL" id="CP062983">
    <property type="protein sequence ID" value="QPC83292.1"/>
    <property type="molecule type" value="Genomic_DNA"/>
</dbReference>
<dbReference type="KEGG" id="pmet:G4Y79_02635"/>
<protein>
    <submittedName>
        <fullName evidence="2">Uncharacterized protein</fullName>
    </submittedName>
</protein>
<dbReference type="AlphaFoldDB" id="A0A7S8IF74"/>